<evidence type="ECO:0000256" key="4">
    <source>
        <dbReference type="ARBA" id="ARBA00023004"/>
    </source>
</evidence>
<dbReference type="Gene3D" id="1.10.150.120">
    <property type="entry name" value="[2Fe-2S]-binding domain"/>
    <property type="match status" value="1"/>
</dbReference>
<dbReference type="InterPro" id="IPR001041">
    <property type="entry name" value="2Fe-2S_ferredoxin-type"/>
</dbReference>
<dbReference type="SUPFAM" id="SSF47741">
    <property type="entry name" value="CO dehydrogenase ISP C-domain like"/>
    <property type="match status" value="1"/>
</dbReference>
<dbReference type="Gene3D" id="3.10.20.30">
    <property type="match status" value="1"/>
</dbReference>
<dbReference type="PROSITE" id="PS00197">
    <property type="entry name" value="2FE2S_FER_1"/>
    <property type="match status" value="1"/>
</dbReference>
<proteinExistence type="predicted"/>
<dbReference type="InterPro" id="IPR036010">
    <property type="entry name" value="2Fe-2S_ferredoxin-like_sf"/>
</dbReference>
<dbReference type="HOGENOM" id="CLU_052511_3_1_6"/>
<dbReference type="AlphaFoldDB" id="B0TSQ2"/>
<dbReference type="InterPro" id="IPR006058">
    <property type="entry name" value="2Fe2S_fd_BS"/>
</dbReference>
<dbReference type="OrthoDB" id="9775084at2"/>
<dbReference type="Proteomes" id="UP000001317">
    <property type="component" value="Chromosome"/>
</dbReference>
<dbReference type="PROSITE" id="PS51085">
    <property type="entry name" value="2FE2S_FER_2"/>
    <property type="match status" value="1"/>
</dbReference>
<dbReference type="eggNOG" id="COG2080">
    <property type="taxonomic scope" value="Bacteria"/>
</dbReference>
<name>B0TSQ2_SHEHH</name>
<protein>
    <submittedName>
        <fullName evidence="8">(2Fe-2S)-binding domain protein</fullName>
    </submittedName>
</protein>
<evidence type="ECO:0000256" key="6">
    <source>
        <dbReference type="ARBA" id="ARBA00023075"/>
    </source>
</evidence>
<dbReference type="RefSeq" id="WP_012275781.1">
    <property type="nucleotide sequence ID" value="NC_010334.1"/>
</dbReference>
<evidence type="ECO:0000313" key="8">
    <source>
        <dbReference type="EMBL" id="ABZ75227.1"/>
    </source>
</evidence>
<dbReference type="InterPro" id="IPR012675">
    <property type="entry name" value="Beta-grasp_dom_sf"/>
</dbReference>
<dbReference type="GO" id="GO:0046872">
    <property type="term" value="F:metal ion binding"/>
    <property type="evidence" value="ECO:0007669"/>
    <property type="project" value="UniProtKB-KW"/>
</dbReference>
<dbReference type="GO" id="GO:0051537">
    <property type="term" value="F:2 iron, 2 sulfur cluster binding"/>
    <property type="evidence" value="ECO:0007669"/>
    <property type="project" value="UniProtKB-KW"/>
</dbReference>
<keyword evidence="4" id="KW-0408">Iron</keyword>
<gene>
    <name evidence="8" type="ordered locus">Shal_0652</name>
</gene>
<dbReference type="SUPFAM" id="SSF54292">
    <property type="entry name" value="2Fe-2S ferredoxin-like"/>
    <property type="match status" value="1"/>
</dbReference>
<dbReference type="STRING" id="458817.Shal_0652"/>
<organism evidence="8 9">
    <name type="scientific">Shewanella halifaxensis (strain HAW-EB4)</name>
    <dbReference type="NCBI Taxonomy" id="458817"/>
    <lineage>
        <taxon>Bacteria</taxon>
        <taxon>Pseudomonadati</taxon>
        <taxon>Pseudomonadota</taxon>
        <taxon>Gammaproteobacteria</taxon>
        <taxon>Alteromonadales</taxon>
        <taxon>Shewanellaceae</taxon>
        <taxon>Shewanella</taxon>
    </lineage>
</organism>
<evidence type="ECO:0000256" key="3">
    <source>
        <dbReference type="ARBA" id="ARBA00023002"/>
    </source>
</evidence>
<keyword evidence="6" id="KW-0830">Ubiquinone</keyword>
<dbReference type="PANTHER" id="PTHR44379:SF5">
    <property type="entry name" value="OXIDOREDUCTASE WITH IRON-SULFUR SUBUNIT"/>
    <property type="match status" value="1"/>
</dbReference>
<dbReference type="Pfam" id="PF00111">
    <property type="entry name" value="Fer2"/>
    <property type="match status" value="1"/>
</dbReference>
<feature type="domain" description="2Fe-2S ferredoxin-type" evidence="7">
    <location>
        <begin position="1"/>
        <end position="77"/>
    </location>
</feature>
<dbReference type="InterPro" id="IPR002888">
    <property type="entry name" value="2Fe-2S-bd"/>
</dbReference>
<dbReference type="InterPro" id="IPR051452">
    <property type="entry name" value="Diverse_Oxidoreductases"/>
</dbReference>
<dbReference type="GO" id="GO:0016491">
    <property type="term" value="F:oxidoreductase activity"/>
    <property type="evidence" value="ECO:0007669"/>
    <property type="project" value="UniProtKB-KW"/>
</dbReference>
<accession>B0TSQ2</accession>
<evidence type="ECO:0000256" key="2">
    <source>
        <dbReference type="ARBA" id="ARBA00022723"/>
    </source>
</evidence>
<keyword evidence="2" id="KW-0479">Metal-binding</keyword>
<dbReference type="PANTHER" id="PTHR44379">
    <property type="entry name" value="OXIDOREDUCTASE WITH IRON-SULFUR SUBUNIT"/>
    <property type="match status" value="1"/>
</dbReference>
<evidence type="ECO:0000256" key="1">
    <source>
        <dbReference type="ARBA" id="ARBA00022714"/>
    </source>
</evidence>
<evidence type="ECO:0000256" key="5">
    <source>
        <dbReference type="ARBA" id="ARBA00023014"/>
    </source>
</evidence>
<evidence type="ECO:0000313" key="9">
    <source>
        <dbReference type="Proteomes" id="UP000001317"/>
    </source>
</evidence>
<sequence length="159" mass="17109">MKISFKLNSELVTVDVDPLQPLLTTLRDELHMQAAKQGCGEGECGSCSVIMNNLMVNTCLIPTIQAKGAALVTLEGLRDTPKGQLVINALLEAKGVQCGFCTPSMVLALYHLLDNRTYADITPTDKQIRQALAGNLCRCTGYGMIVEAAKIAAKLWGEV</sequence>
<keyword evidence="5" id="KW-0411">Iron-sulfur</keyword>
<keyword evidence="3" id="KW-0560">Oxidoreductase</keyword>
<evidence type="ECO:0000259" key="7">
    <source>
        <dbReference type="PROSITE" id="PS51085"/>
    </source>
</evidence>
<dbReference type="Pfam" id="PF01799">
    <property type="entry name" value="Fer2_2"/>
    <property type="match status" value="1"/>
</dbReference>
<dbReference type="InterPro" id="IPR036884">
    <property type="entry name" value="2Fe-2S-bd_dom_sf"/>
</dbReference>
<reference evidence="8" key="1">
    <citation type="submission" date="2008-01" db="EMBL/GenBank/DDBJ databases">
        <title>Complete sequence of Shewanella halifaxensis HAW-EB4.</title>
        <authorList>
            <consortium name="US DOE Joint Genome Institute"/>
            <person name="Copeland A."/>
            <person name="Lucas S."/>
            <person name="Lapidus A."/>
            <person name="Glavina del Rio T."/>
            <person name="Dalin E."/>
            <person name="Tice H."/>
            <person name="Bruce D."/>
            <person name="Goodwin L."/>
            <person name="Pitluck S."/>
            <person name="Sims D."/>
            <person name="Brettin T."/>
            <person name="Detter J.C."/>
            <person name="Han C."/>
            <person name="Kuske C.R."/>
            <person name="Schmutz J."/>
            <person name="Larimer F."/>
            <person name="Land M."/>
            <person name="Hauser L."/>
            <person name="Kyrpides N."/>
            <person name="Kim E."/>
            <person name="Zhao J.-S."/>
            <person name="Richardson P."/>
        </authorList>
    </citation>
    <scope>NUCLEOTIDE SEQUENCE [LARGE SCALE GENOMIC DNA]</scope>
    <source>
        <strain evidence="8">HAW-EB4</strain>
    </source>
</reference>
<keyword evidence="1" id="KW-0001">2Fe-2S</keyword>
<keyword evidence="9" id="KW-1185">Reference proteome</keyword>
<dbReference type="EMBL" id="CP000931">
    <property type="protein sequence ID" value="ABZ75227.1"/>
    <property type="molecule type" value="Genomic_DNA"/>
</dbReference>
<dbReference type="KEGG" id="shl:Shal_0652"/>